<accession>A0A0C3KAT4</accession>
<evidence type="ECO:0000313" key="3">
    <source>
        <dbReference type="Proteomes" id="UP000054248"/>
    </source>
</evidence>
<evidence type="ECO:0000313" key="2">
    <source>
        <dbReference type="EMBL" id="KIO18533.1"/>
    </source>
</evidence>
<reference evidence="3" key="2">
    <citation type="submission" date="2015-01" db="EMBL/GenBank/DDBJ databases">
        <title>Evolutionary Origins and Diversification of the Mycorrhizal Mutualists.</title>
        <authorList>
            <consortium name="DOE Joint Genome Institute"/>
            <consortium name="Mycorrhizal Genomics Consortium"/>
            <person name="Kohler A."/>
            <person name="Kuo A."/>
            <person name="Nagy L.G."/>
            <person name="Floudas D."/>
            <person name="Copeland A."/>
            <person name="Barry K.W."/>
            <person name="Cichocki N."/>
            <person name="Veneault-Fourrey C."/>
            <person name="LaButti K."/>
            <person name="Lindquist E.A."/>
            <person name="Lipzen A."/>
            <person name="Lundell T."/>
            <person name="Morin E."/>
            <person name="Murat C."/>
            <person name="Riley R."/>
            <person name="Ohm R."/>
            <person name="Sun H."/>
            <person name="Tunlid A."/>
            <person name="Henrissat B."/>
            <person name="Grigoriev I.V."/>
            <person name="Hibbett D.S."/>
            <person name="Martin F."/>
        </authorList>
    </citation>
    <scope>NUCLEOTIDE SEQUENCE [LARGE SCALE GENOMIC DNA]</scope>
    <source>
        <strain evidence="3">MUT 4182</strain>
    </source>
</reference>
<feature type="compositionally biased region" description="Low complexity" evidence="1">
    <location>
        <begin position="64"/>
        <end position="74"/>
    </location>
</feature>
<sequence>MDMSVLADDVPMTPLTLHVRHSNSSLGASSGRRSRPVSTGNSARSWPSDRKVDPDTSPSSSDALPTTTPYTTPLPLSPPLPSTPPLPNFAHPPSPPAPVAASPLTYSNPPSSFRQTLASAFGISPSPLWGTTETPTVHPRSNLARSHTVHSSSTWRTQATAPPAYSPH</sequence>
<feature type="region of interest" description="Disordered" evidence="1">
    <location>
        <begin position="1"/>
        <end position="113"/>
    </location>
</feature>
<protein>
    <submittedName>
        <fullName evidence="2">Uncharacterized protein</fullName>
    </submittedName>
</protein>
<name>A0A0C3KAT4_9AGAM</name>
<feature type="compositionally biased region" description="Polar residues" evidence="1">
    <location>
        <begin position="104"/>
        <end position="113"/>
    </location>
</feature>
<organism evidence="2 3">
    <name type="scientific">Tulasnella calospora MUT 4182</name>
    <dbReference type="NCBI Taxonomy" id="1051891"/>
    <lineage>
        <taxon>Eukaryota</taxon>
        <taxon>Fungi</taxon>
        <taxon>Dikarya</taxon>
        <taxon>Basidiomycota</taxon>
        <taxon>Agaricomycotina</taxon>
        <taxon>Agaricomycetes</taxon>
        <taxon>Cantharellales</taxon>
        <taxon>Tulasnellaceae</taxon>
        <taxon>Tulasnella</taxon>
    </lineage>
</organism>
<feature type="compositionally biased region" description="Pro residues" evidence="1">
    <location>
        <begin position="75"/>
        <end position="98"/>
    </location>
</feature>
<feature type="region of interest" description="Disordered" evidence="1">
    <location>
        <begin position="125"/>
        <end position="168"/>
    </location>
</feature>
<feature type="compositionally biased region" description="Polar residues" evidence="1">
    <location>
        <begin position="143"/>
        <end position="160"/>
    </location>
</feature>
<dbReference type="Proteomes" id="UP000054248">
    <property type="component" value="Unassembled WGS sequence"/>
</dbReference>
<dbReference type="AlphaFoldDB" id="A0A0C3KAT4"/>
<keyword evidence="3" id="KW-1185">Reference proteome</keyword>
<feature type="compositionally biased region" description="Low complexity" evidence="1">
    <location>
        <begin position="22"/>
        <end position="31"/>
    </location>
</feature>
<gene>
    <name evidence="2" type="ORF">M407DRAFT_31813</name>
</gene>
<dbReference type="EMBL" id="KN823279">
    <property type="protein sequence ID" value="KIO18533.1"/>
    <property type="molecule type" value="Genomic_DNA"/>
</dbReference>
<reference evidence="2 3" key="1">
    <citation type="submission" date="2014-04" db="EMBL/GenBank/DDBJ databases">
        <authorList>
            <consortium name="DOE Joint Genome Institute"/>
            <person name="Kuo A."/>
            <person name="Girlanda M."/>
            <person name="Perotto S."/>
            <person name="Kohler A."/>
            <person name="Nagy L.G."/>
            <person name="Floudas D."/>
            <person name="Copeland A."/>
            <person name="Barry K.W."/>
            <person name="Cichocki N."/>
            <person name="Veneault-Fourrey C."/>
            <person name="LaButti K."/>
            <person name="Lindquist E.A."/>
            <person name="Lipzen A."/>
            <person name="Lundell T."/>
            <person name="Morin E."/>
            <person name="Murat C."/>
            <person name="Sun H."/>
            <person name="Tunlid A."/>
            <person name="Henrissat B."/>
            <person name="Grigoriev I.V."/>
            <person name="Hibbett D.S."/>
            <person name="Martin F."/>
            <person name="Nordberg H.P."/>
            <person name="Cantor M.N."/>
            <person name="Hua S.X."/>
        </authorList>
    </citation>
    <scope>NUCLEOTIDE SEQUENCE [LARGE SCALE GENOMIC DNA]</scope>
    <source>
        <strain evidence="2 3">MUT 4182</strain>
    </source>
</reference>
<evidence type="ECO:0000256" key="1">
    <source>
        <dbReference type="SAM" id="MobiDB-lite"/>
    </source>
</evidence>
<feature type="compositionally biased region" description="Polar residues" evidence="1">
    <location>
        <begin position="36"/>
        <end position="45"/>
    </location>
</feature>
<dbReference type="HOGENOM" id="CLU_1587711_0_0_1"/>
<proteinExistence type="predicted"/>